<dbReference type="InterPro" id="IPR011013">
    <property type="entry name" value="Gal_mutarotase_sf_dom"/>
</dbReference>
<evidence type="ECO:0000313" key="7">
    <source>
        <dbReference type="Proteomes" id="UP000254266"/>
    </source>
</evidence>
<dbReference type="PANTHER" id="PTHR11122">
    <property type="entry name" value="APOSPORY-ASSOCIATED PROTEIN C-RELATED"/>
    <property type="match status" value="1"/>
</dbReference>
<protein>
    <recommendedName>
        <fullName evidence="4">Putative glucose-6-phosphate 1-epimerase</fullName>
        <ecNumber evidence="4">5.1.3.15</ecNumber>
    </recommendedName>
</protein>
<dbReference type="EC" id="5.1.3.15" evidence="4"/>
<sequence length="307" mass="33973">MNALYIEELNQRFGQSDDKGQIRFKMGKGDIPVVEIENEQASALISCQGAHVLSWRPDGQEEVIWVSREARYAKGQSVRGGIPICWPWFGAHSENTSFPAHGFARTVLWEITEACQLDSGETQISFILNTSQLDDTTRKTWPESTSALYVLTIGHSLKLELITQNNGVKAICVGEALHTYFNVGDVSKTSVTGLHGKDYLDKPDGFKRKKQSGDIGIDAEVDRVYLNTTDELSITGPQRKIVISKQGSHSTIVWNPWKQVAEKMGDLGEGGYLNMLCVESGNAADDVVTIKPGESHTLQVVYRVENN</sequence>
<evidence type="ECO:0000256" key="2">
    <source>
        <dbReference type="ARBA" id="ARBA00005866"/>
    </source>
</evidence>
<dbReference type="PIRSF" id="PIRSF016020">
    <property type="entry name" value="PHexose_mutarotase"/>
    <property type="match status" value="1"/>
</dbReference>
<keyword evidence="3 4" id="KW-0413">Isomerase</keyword>
<evidence type="ECO:0000256" key="1">
    <source>
        <dbReference type="ARBA" id="ARBA00001096"/>
    </source>
</evidence>
<dbReference type="EMBL" id="QFXC01000007">
    <property type="protein sequence ID" value="RDH84979.1"/>
    <property type="molecule type" value="Genomic_DNA"/>
</dbReference>
<dbReference type="PANTHER" id="PTHR11122:SF13">
    <property type="entry name" value="GLUCOSE-6-PHOSPHATE 1-EPIMERASE"/>
    <property type="match status" value="1"/>
</dbReference>
<dbReference type="Pfam" id="PF01263">
    <property type="entry name" value="Aldose_epim"/>
    <property type="match status" value="1"/>
</dbReference>
<dbReference type="GO" id="GO:0047938">
    <property type="term" value="F:glucose-6-phosphate 1-epimerase activity"/>
    <property type="evidence" value="ECO:0007669"/>
    <property type="project" value="UniProtKB-UniRule"/>
</dbReference>
<dbReference type="InterPro" id="IPR014718">
    <property type="entry name" value="GH-type_carb-bd"/>
</dbReference>
<dbReference type="GO" id="GO:0030246">
    <property type="term" value="F:carbohydrate binding"/>
    <property type="evidence" value="ECO:0007669"/>
    <property type="project" value="UniProtKB-UniRule"/>
</dbReference>
<evidence type="ECO:0000256" key="4">
    <source>
        <dbReference type="PIRNR" id="PIRNR016020"/>
    </source>
</evidence>
<dbReference type="AlphaFoldDB" id="A0A370DJ89"/>
<dbReference type="SUPFAM" id="SSF74650">
    <property type="entry name" value="Galactose mutarotase-like"/>
    <property type="match status" value="1"/>
</dbReference>
<comment type="caution">
    <text evidence="6">The sequence shown here is derived from an EMBL/GenBank/DDBJ whole genome shotgun (WGS) entry which is preliminary data.</text>
</comment>
<comment type="catalytic activity">
    <reaction evidence="1">
        <text>alpha-D-glucose 6-phosphate = beta-D-glucose 6-phosphate</text>
        <dbReference type="Rhea" id="RHEA:16249"/>
        <dbReference type="ChEBI" id="CHEBI:58225"/>
        <dbReference type="ChEBI" id="CHEBI:58247"/>
        <dbReference type="EC" id="5.1.3.15"/>
    </reaction>
</comment>
<name>A0A370DJ89_9GAMM</name>
<dbReference type="Proteomes" id="UP000254266">
    <property type="component" value="Unassembled WGS sequence"/>
</dbReference>
<comment type="similarity">
    <text evidence="2 4">Belongs to the glucose-6-phosphate 1-epimerase family.</text>
</comment>
<reference evidence="6 7" key="1">
    <citation type="journal article" date="2018" name="ISME J.">
        <title>Endosymbiont genomes yield clues of tubeworm success.</title>
        <authorList>
            <person name="Li Y."/>
            <person name="Liles M.R."/>
            <person name="Halanych K.M."/>
        </authorList>
    </citation>
    <scope>NUCLEOTIDE SEQUENCE [LARGE SCALE GENOMIC DNA]</scope>
    <source>
        <strain evidence="6">A1464</strain>
    </source>
</reference>
<feature type="active site" evidence="5">
    <location>
        <position position="279"/>
    </location>
</feature>
<evidence type="ECO:0000256" key="5">
    <source>
        <dbReference type="PIRSR" id="PIRSR016020-1"/>
    </source>
</evidence>
<proteinExistence type="inferred from homology"/>
<dbReference type="InterPro" id="IPR025532">
    <property type="entry name" value="G6P_1-epimerase"/>
</dbReference>
<keyword evidence="7" id="KW-1185">Reference proteome</keyword>
<feature type="active site" evidence="5">
    <location>
        <position position="178"/>
    </location>
</feature>
<dbReference type="Gene3D" id="2.70.98.10">
    <property type="match status" value="1"/>
</dbReference>
<dbReference type="InterPro" id="IPR008183">
    <property type="entry name" value="Aldose_1/G6P_1-epimerase"/>
</dbReference>
<accession>A0A370DJ89</accession>
<dbReference type="GO" id="GO:0005737">
    <property type="term" value="C:cytoplasm"/>
    <property type="evidence" value="ECO:0007669"/>
    <property type="project" value="TreeGrafter"/>
</dbReference>
<evidence type="ECO:0000313" key="6">
    <source>
        <dbReference type="EMBL" id="RDH84979.1"/>
    </source>
</evidence>
<dbReference type="CDD" id="cd09020">
    <property type="entry name" value="D-hex-6-P-epi_like"/>
    <property type="match status" value="1"/>
</dbReference>
<evidence type="ECO:0000256" key="3">
    <source>
        <dbReference type="ARBA" id="ARBA00023235"/>
    </source>
</evidence>
<dbReference type="GO" id="GO:0005975">
    <property type="term" value="P:carbohydrate metabolic process"/>
    <property type="evidence" value="ECO:0007669"/>
    <property type="project" value="InterPro"/>
</dbReference>
<gene>
    <name evidence="6" type="ORF">DIZ80_05815</name>
</gene>
<organism evidence="6 7">
    <name type="scientific">endosymbiont of Galathealinum brachiosum</name>
    <dbReference type="NCBI Taxonomy" id="2200906"/>
    <lineage>
        <taxon>Bacteria</taxon>
        <taxon>Pseudomonadati</taxon>
        <taxon>Pseudomonadota</taxon>
        <taxon>Gammaproteobacteria</taxon>
        <taxon>sulfur-oxidizing symbionts</taxon>
    </lineage>
</organism>